<dbReference type="AlphaFoldDB" id="A0A261FNY0"/>
<dbReference type="Gene3D" id="2.60.40.740">
    <property type="match status" value="1"/>
</dbReference>
<feature type="domain" description="Gram-positive cocci surface proteins LPxTG" evidence="8">
    <location>
        <begin position="500"/>
        <end position="538"/>
    </location>
</feature>
<keyword evidence="6" id="KW-0812">Transmembrane</keyword>
<organism evidence="10 11">
    <name type="scientific">Bifidobacterium myosotis</name>
    <dbReference type="NCBI Taxonomy" id="1630166"/>
    <lineage>
        <taxon>Bacteria</taxon>
        <taxon>Bacillati</taxon>
        <taxon>Actinomycetota</taxon>
        <taxon>Actinomycetes</taxon>
        <taxon>Bifidobacteriales</taxon>
        <taxon>Bifidobacteriaceae</taxon>
        <taxon>Bifidobacterium</taxon>
    </lineage>
</organism>
<dbReference type="InterPro" id="IPR019931">
    <property type="entry name" value="LPXTG_anchor"/>
</dbReference>
<evidence type="ECO:0000259" key="9">
    <source>
        <dbReference type="Pfam" id="PF17802"/>
    </source>
</evidence>
<keyword evidence="2" id="KW-0964">Secreted</keyword>
<reference evidence="10 11" key="1">
    <citation type="journal article" date="2017" name="BMC Genomics">
        <title>Comparative genomic and phylogenomic analyses of the Bifidobacteriaceae family.</title>
        <authorList>
            <person name="Lugli G.A."/>
            <person name="Milani C."/>
            <person name="Turroni F."/>
            <person name="Duranti S."/>
            <person name="Mancabelli L."/>
            <person name="Mangifesta M."/>
            <person name="Ferrario C."/>
            <person name="Modesto M."/>
            <person name="Mattarelli P."/>
            <person name="Jiri K."/>
            <person name="van Sinderen D."/>
            <person name="Ventura M."/>
        </authorList>
    </citation>
    <scope>NUCLEOTIDE SEQUENCE [LARGE SCALE GENOMIC DNA]</scope>
    <source>
        <strain evidence="10 11">DSM 100196</strain>
    </source>
</reference>
<evidence type="ECO:0000256" key="5">
    <source>
        <dbReference type="SAM" id="MobiDB-lite"/>
    </source>
</evidence>
<feature type="transmembrane region" description="Helical" evidence="6">
    <location>
        <begin position="517"/>
        <end position="535"/>
    </location>
</feature>
<evidence type="ECO:0000256" key="2">
    <source>
        <dbReference type="ARBA" id="ARBA00022525"/>
    </source>
</evidence>
<protein>
    <submittedName>
        <fullName evidence="10">FimA</fullName>
    </submittedName>
</protein>
<feature type="chain" id="PRO_5013192826" evidence="7">
    <location>
        <begin position="32"/>
        <end position="542"/>
    </location>
</feature>
<keyword evidence="3 7" id="KW-0732">Signal</keyword>
<evidence type="ECO:0000256" key="3">
    <source>
        <dbReference type="ARBA" id="ARBA00022729"/>
    </source>
</evidence>
<comment type="caution">
    <text evidence="10">The sequence shown here is derived from an EMBL/GenBank/DDBJ whole genome shotgun (WGS) entry which is preliminary data.</text>
</comment>
<evidence type="ECO:0000256" key="7">
    <source>
        <dbReference type="SAM" id="SignalP"/>
    </source>
</evidence>
<dbReference type="InterPro" id="IPR026466">
    <property type="entry name" value="Fim_isopep_form_D2_dom"/>
</dbReference>
<dbReference type="Pfam" id="PF17802">
    <property type="entry name" value="SpaA"/>
    <property type="match status" value="1"/>
</dbReference>
<dbReference type="InterPro" id="IPR013783">
    <property type="entry name" value="Ig-like_fold"/>
</dbReference>
<feature type="compositionally biased region" description="Basic and acidic residues" evidence="5">
    <location>
        <begin position="193"/>
        <end position="206"/>
    </location>
</feature>
<evidence type="ECO:0000313" key="11">
    <source>
        <dbReference type="Proteomes" id="UP000216871"/>
    </source>
</evidence>
<name>A0A261FNY0_9BIFI</name>
<dbReference type="GO" id="GO:0005975">
    <property type="term" value="P:carbohydrate metabolic process"/>
    <property type="evidence" value="ECO:0007669"/>
    <property type="project" value="UniProtKB-ARBA"/>
</dbReference>
<feature type="signal peptide" evidence="7">
    <location>
        <begin position="1"/>
        <end position="31"/>
    </location>
</feature>
<keyword evidence="6" id="KW-0472">Membrane</keyword>
<feature type="domain" description="SpaA-like prealbumin fold" evidence="9">
    <location>
        <begin position="376"/>
        <end position="463"/>
    </location>
</feature>
<gene>
    <name evidence="10" type="ORF">BMYO_0594</name>
</gene>
<dbReference type="InterPro" id="IPR041033">
    <property type="entry name" value="SpaA_PFL_dom_1"/>
</dbReference>
<keyword evidence="1" id="KW-0134">Cell wall</keyword>
<evidence type="ECO:0000256" key="6">
    <source>
        <dbReference type="SAM" id="Phobius"/>
    </source>
</evidence>
<keyword evidence="6" id="KW-1133">Transmembrane helix</keyword>
<dbReference type="NCBIfam" id="TIGR01167">
    <property type="entry name" value="LPXTG_anchor"/>
    <property type="match status" value="1"/>
</dbReference>
<dbReference type="Pfam" id="PF00746">
    <property type="entry name" value="Gram_pos_anchor"/>
    <property type="match status" value="1"/>
</dbReference>
<sequence>MMKKLAKALLGLIAAVAMLFTGLALPSSAVAVETGNITITGVNAGDTFSAWRMLNATTSNDGKNVSYTEASSAKTAILKNAYNAVETDNAKKLDDQATVSDVVAALATITSNSETMVKFAQEVKAGIAAANPAIDADSTTTADDATAVFSNVPAGYYIIEQTNKVEGEDKAASALIVDTAGSSNVTVAAKSDVPTHQKKVQEKNDTDGNTSEWQDGADYDIGDMVPFQITGTLPNDNDFATKFAAYKTYKFVFHDKASDGLTFDKDKADLVVKVGNQTVASEKYTVVTSPADGDTFDVTLSDIKSLTDTDGQPITVGPGTSIVVEYKMQLNENAVIGGNGNPNVSHLEYSNNPNTGHEGDTGKTPEDKVVVWTYNIVANKTDGTSPLEGAGFTLYKKVNGYAKDDGAGEGWQKVKEIAPTDTDKPTKFEFKGQDAGDYKLIETTVPDGYNKAADIEFTITATYDTNSDDPKLTDLKVTVTSGSATFTPNTGNGVVSTDVVNKSGSELPETGGIGTTILYVAGAACVIAAGVWFGLRRRGSTR</sequence>
<dbReference type="OrthoDB" id="3199332at2"/>
<keyword evidence="11" id="KW-1185">Reference proteome</keyword>
<evidence type="ECO:0000259" key="8">
    <source>
        <dbReference type="Pfam" id="PF00746"/>
    </source>
</evidence>
<dbReference type="Gene3D" id="2.60.40.10">
    <property type="entry name" value="Immunoglobulins"/>
    <property type="match status" value="1"/>
</dbReference>
<evidence type="ECO:0000256" key="1">
    <source>
        <dbReference type="ARBA" id="ARBA00022512"/>
    </source>
</evidence>
<dbReference type="NCBIfam" id="NF033902">
    <property type="entry name" value="iso_D2_wall_anc"/>
    <property type="match status" value="1"/>
</dbReference>
<dbReference type="RefSeq" id="WP_094667191.1">
    <property type="nucleotide sequence ID" value="NZ_MWWW01000005.1"/>
</dbReference>
<keyword evidence="4" id="KW-0572">Peptidoglycan-anchor</keyword>
<dbReference type="InterPro" id="IPR048052">
    <property type="entry name" value="FM1-like"/>
</dbReference>
<evidence type="ECO:0000313" key="10">
    <source>
        <dbReference type="EMBL" id="OZG60798.1"/>
    </source>
</evidence>
<dbReference type="NCBIfam" id="TIGR04226">
    <property type="entry name" value="RrgB_K2N_iso_D2"/>
    <property type="match status" value="1"/>
</dbReference>
<feature type="region of interest" description="Disordered" evidence="5">
    <location>
        <begin position="192"/>
        <end position="217"/>
    </location>
</feature>
<dbReference type="EMBL" id="MWWW01000005">
    <property type="protein sequence ID" value="OZG60798.1"/>
    <property type="molecule type" value="Genomic_DNA"/>
</dbReference>
<dbReference type="Proteomes" id="UP000216871">
    <property type="component" value="Unassembled WGS sequence"/>
</dbReference>
<evidence type="ECO:0000256" key="4">
    <source>
        <dbReference type="ARBA" id="ARBA00023088"/>
    </source>
</evidence>
<proteinExistence type="predicted"/>
<accession>A0A261FNY0</accession>